<gene>
    <name evidence="2" type="ORF">FGK63_15860</name>
</gene>
<comment type="caution">
    <text evidence="2">The sequence shown here is derived from an EMBL/GenBank/DDBJ whole genome shotgun (WGS) entry which is preliminary data.</text>
</comment>
<dbReference type="Gene3D" id="2.170.16.10">
    <property type="entry name" value="Hedgehog/Intein (Hint) domain"/>
    <property type="match status" value="1"/>
</dbReference>
<dbReference type="Proteomes" id="UP001193035">
    <property type="component" value="Unassembled WGS sequence"/>
</dbReference>
<evidence type="ECO:0000259" key="1">
    <source>
        <dbReference type="Pfam" id="PF13403"/>
    </source>
</evidence>
<proteinExistence type="predicted"/>
<evidence type="ECO:0000313" key="3">
    <source>
        <dbReference type="Proteomes" id="UP001193035"/>
    </source>
</evidence>
<reference evidence="2 3" key="1">
    <citation type="submission" date="2019-05" db="EMBL/GenBank/DDBJ databases">
        <title>Ruegeria sp. nov., isolated from tidal flat.</title>
        <authorList>
            <person name="Kim W."/>
        </authorList>
    </citation>
    <scope>NUCLEOTIDE SEQUENCE [LARGE SCALE GENOMIC DNA]</scope>
    <source>
        <strain evidence="2 3">CAU 1488</strain>
    </source>
</reference>
<name>A0ABY2WV02_9RHOB</name>
<dbReference type="RefSeq" id="WP_138844025.1">
    <property type="nucleotide sequence ID" value="NZ_VCPD01000006.1"/>
</dbReference>
<dbReference type="CDD" id="cd00081">
    <property type="entry name" value="Hint"/>
    <property type="match status" value="1"/>
</dbReference>
<dbReference type="Pfam" id="PF13403">
    <property type="entry name" value="Hint_2"/>
    <property type="match status" value="1"/>
</dbReference>
<dbReference type="EMBL" id="VCPD01000006">
    <property type="protein sequence ID" value="TMV05521.1"/>
    <property type="molecule type" value="Genomic_DNA"/>
</dbReference>
<feature type="domain" description="Hedgehog/Intein (Hint)" evidence="1">
    <location>
        <begin position="122"/>
        <end position="260"/>
    </location>
</feature>
<evidence type="ECO:0000313" key="2">
    <source>
        <dbReference type="EMBL" id="TMV05521.1"/>
    </source>
</evidence>
<dbReference type="InterPro" id="IPR036844">
    <property type="entry name" value="Hint_dom_sf"/>
</dbReference>
<keyword evidence="3" id="KW-1185">Reference proteome</keyword>
<accession>A0ABY2WV02</accession>
<sequence length="305" mass="33388">MPTSYTDQFYLMDPANPPPAGTNLTVQNLVMIDQNDDGDIDRFNNDRVNGSDVQSSWPGDTITINVPGVGNVTYTGTTFYLANGQRVFTPTDGKVLQDGTFVSSSFVTTQGPLNVPGDLGPPCFTPGTMIRTPDGERAIEDLQPGDLVETVDSGPQPVLWIGRTRVAAEGKLAPVRFEAGVLGLSRPLLVSPQHRMLIDDWRAEYFFGFDEVLVAAHSLVNGTTVTREEGGEVEYIHLLFADHEMIVSNGAISESYFPGHALSRSDRETQAELLSLFPELTTPTAEDMWTVRPVLRTREARLMAI</sequence>
<organism evidence="2 3">
    <name type="scientific">Ruegeria sediminis</name>
    <dbReference type="NCBI Taxonomy" id="2583820"/>
    <lineage>
        <taxon>Bacteria</taxon>
        <taxon>Pseudomonadati</taxon>
        <taxon>Pseudomonadota</taxon>
        <taxon>Alphaproteobacteria</taxon>
        <taxon>Rhodobacterales</taxon>
        <taxon>Roseobacteraceae</taxon>
        <taxon>Ruegeria</taxon>
    </lineage>
</organism>
<dbReference type="SUPFAM" id="SSF51294">
    <property type="entry name" value="Hedgehog/intein (Hint) domain"/>
    <property type="match status" value="1"/>
</dbReference>
<dbReference type="InterPro" id="IPR028992">
    <property type="entry name" value="Hedgehog/Intein_dom"/>
</dbReference>
<protein>
    <submittedName>
        <fullName evidence="2">Hint domain-containing protein</fullName>
    </submittedName>
</protein>